<dbReference type="PANTHER" id="PTHR43852:SF3">
    <property type="entry name" value="NUCLEOTIDYLTRANSFERASE"/>
    <property type="match status" value="1"/>
</dbReference>
<dbReference type="PANTHER" id="PTHR43852">
    <property type="entry name" value="NUCLEOTIDYLTRANSFERASE"/>
    <property type="match status" value="1"/>
</dbReference>
<evidence type="ECO:0000259" key="1">
    <source>
        <dbReference type="Pfam" id="PF18765"/>
    </source>
</evidence>
<dbReference type="AlphaFoldDB" id="A0A2M7T7T3"/>
<accession>A0A2M7T7T3</accession>
<dbReference type="InterPro" id="IPR043519">
    <property type="entry name" value="NT_sf"/>
</dbReference>
<dbReference type="InterPro" id="IPR052930">
    <property type="entry name" value="TA_antitoxin_MntA"/>
</dbReference>
<evidence type="ECO:0000313" key="2">
    <source>
        <dbReference type="EMBL" id="PIZ37202.1"/>
    </source>
</evidence>
<dbReference type="Gene3D" id="3.30.460.10">
    <property type="entry name" value="Beta Polymerase, domain 2"/>
    <property type="match status" value="1"/>
</dbReference>
<reference evidence="3" key="1">
    <citation type="submission" date="2017-09" db="EMBL/GenBank/DDBJ databases">
        <title>Depth-based differentiation of microbial function through sediment-hosted aquifers and enrichment of novel symbionts in the deep terrestrial subsurface.</title>
        <authorList>
            <person name="Probst A.J."/>
            <person name="Ladd B."/>
            <person name="Jarett J.K."/>
            <person name="Geller-Mcgrath D.E."/>
            <person name="Sieber C.M.K."/>
            <person name="Emerson J.B."/>
            <person name="Anantharaman K."/>
            <person name="Thomas B.C."/>
            <person name="Malmstrom R."/>
            <person name="Stieglmeier M."/>
            <person name="Klingl A."/>
            <person name="Woyke T."/>
            <person name="Ryan C.M."/>
            <person name="Banfield J.F."/>
        </authorList>
    </citation>
    <scope>NUCLEOTIDE SEQUENCE [LARGE SCALE GENOMIC DNA]</scope>
</reference>
<feature type="domain" description="Polymerase beta nucleotidyltransferase" evidence="1">
    <location>
        <begin position="25"/>
        <end position="115"/>
    </location>
</feature>
<gene>
    <name evidence="2" type="ORF">COY37_07440</name>
</gene>
<dbReference type="Pfam" id="PF18765">
    <property type="entry name" value="Polbeta"/>
    <property type="match status" value="1"/>
</dbReference>
<dbReference type="CDD" id="cd05403">
    <property type="entry name" value="NT_KNTase_like"/>
    <property type="match status" value="1"/>
</dbReference>
<dbReference type="RefSeq" id="WP_286984422.1">
    <property type="nucleotide sequence ID" value="NZ_PEXG01000053.1"/>
</dbReference>
<dbReference type="SUPFAM" id="SSF81301">
    <property type="entry name" value="Nucleotidyltransferase"/>
    <property type="match status" value="1"/>
</dbReference>
<dbReference type="NCBIfam" id="NF047752">
    <property type="entry name" value="MntA_antitoxin"/>
    <property type="match status" value="1"/>
</dbReference>
<dbReference type="Proteomes" id="UP000230956">
    <property type="component" value="Unassembled WGS sequence"/>
</dbReference>
<comment type="caution">
    <text evidence="2">The sequence shown here is derived from an EMBL/GenBank/DDBJ whole genome shotgun (WGS) entry which is preliminary data.</text>
</comment>
<dbReference type="EMBL" id="PFNG01000177">
    <property type="protein sequence ID" value="PIZ37202.1"/>
    <property type="molecule type" value="Genomic_DNA"/>
</dbReference>
<proteinExistence type="predicted"/>
<evidence type="ECO:0000313" key="3">
    <source>
        <dbReference type="Proteomes" id="UP000230956"/>
    </source>
</evidence>
<dbReference type="InterPro" id="IPR041633">
    <property type="entry name" value="Polbeta"/>
</dbReference>
<organism evidence="2 3">
    <name type="scientific">Candidatus Aquicultor secundus</name>
    <dbReference type="NCBI Taxonomy" id="1973895"/>
    <lineage>
        <taxon>Bacteria</taxon>
        <taxon>Bacillati</taxon>
        <taxon>Actinomycetota</taxon>
        <taxon>Candidatus Aquicultoria</taxon>
        <taxon>Candidatus Aquicultorales</taxon>
        <taxon>Candidatus Aquicultoraceae</taxon>
        <taxon>Candidatus Aquicultor</taxon>
    </lineage>
</organism>
<protein>
    <recommendedName>
        <fullName evidence="1">Polymerase beta nucleotidyltransferase domain-containing protein</fullName>
    </recommendedName>
</protein>
<sequence length="153" mass="17170">MSDMSAKKRSENITEKTVAALTGSLNKILAKYPVVSAYLFGSYAKGDIHLGSDIDIALYVRPHSILSLDEELTLGREIEELSGLAPIDVRVMNDMSLAIQGEILTRGILLFSVDEKERVSYETRTLALYLDYLPHIQYFRKEFLKSVADRGIL</sequence>
<name>A0A2M7T7T3_9ACTN</name>